<organism evidence="3 4">
    <name type="scientific">Operophtera brumata</name>
    <name type="common">Winter moth</name>
    <name type="synonym">Phalaena brumata</name>
    <dbReference type="NCBI Taxonomy" id="104452"/>
    <lineage>
        <taxon>Eukaryota</taxon>
        <taxon>Metazoa</taxon>
        <taxon>Ecdysozoa</taxon>
        <taxon>Arthropoda</taxon>
        <taxon>Hexapoda</taxon>
        <taxon>Insecta</taxon>
        <taxon>Pterygota</taxon>
        <taxon>Neoptera</taxon>
        <taxon>Endopterygota</taxon>
        <taxon>Lepidoptera</taxon>
        <taxon>Glossata</taxon>
        <taxon>Ditrysia</taxon>
        <taxon>Geometroidea</taxon>
        <taxon>Geometridae</taxon>
        <taxon>Larentiinae</taxon>
        <taxon>Operophtera</taxon>
    </lineage>
</organism>
<dbReference type="PANTHER" id="PTHR45011:SF1">
    <property type="entry name" value="DAP3-BINDING CELL DEATH ENHANCER 1"/>
    <property type="match status" value="1"/>
</dbReference>
<keyword evidence="4" id="KW-1185">Reference proteome</keyword>
<accession>A0A0L7LIE9</accession>
<dbReference type="InterPro" id="IPR011990">
    <property type="entry name" value="TPR-like_helical_dom_sf"/>
</dbReference>
<reference evidence="3 4" key="1">
    <citation type="journal article" date="2015" name="Genome Biol. Evol.">
        <title>The genome of winter moth (Operophtera brumata) provides a genomic perspective on sexual dimorphism and phenology.</title>
        <authorList>
            <person name="Derks M.F."/>
            <person name="Smit S."/>
            <person name="Salis L."/>
            <person name="Schijlen E."/>
            <person name="Bossers A."/>
            <person name="Mateman C."/>
            <person name="Pijl A.S."/>
            <person name="de Ridder D."/>
            <person name="Groenen M.A."/>
            <person name="Visser M.E."/>
            <person name="Megens H.J."/>
        </authorList>
    </citation>
    <scope>NUCLEOTIDE SEQUENCE [LARGE SCALE GENOMIC DNA]</scope>
    <source>
        <strain evidence="3">WM2013NL</strain>
        <tissue evidence="3">Head and thorax</tissue>
    </source>
</reference>
<dbReference type="AlphaFoldDB" id="A0A0L7LIE9"/>
<proteinExistence type="predicted"/>
<keyword evidence="2" id="KW-0812">Transmembrane</keyword>
<protein>
    <submittedName>
        <fullName evidence="3">Chitin synthase regulatory factor 2</fullName>
    </submittedName>
</protein>
<dbReference type="SMART" id="SM00671">
    <property type="entry name" value="SEL1"/>
    <property type="match status" value="2"/>
</dbReference>
<feature type="region of interest" description="Disordered" evidence="1">
    <location>
        <begin position="157"/>
        <end position="183"/>
    </location>
</feature>
<dbReference type="PANTHER" id="PTHR45011">
    <property type="entry name" value="DAP3-BINDING CELL DEATH ENHANCER 1"/>
    <property type="match status" value="1"/>
</dbReference>
<name>A0A0L7LIE9_OPEBR</name>
<sequence length="354" mass="40049">MWKYVSRRIRDTFERSANHFDKRSTTNVVNSTVPDENCKNKRSGPPCQWFTSRKCWQSFCGENDTNRKRWNFDHLNRSWIGAITWSSALVLGWYTSQIIHLRLKHCRRGAKKCGNFNNIIFSLHPYVSVVNKKALCNNTEKLERILERFTPTVHLVSNEHSGGHQASSRASGSSGTNDSSENDLGEVLNSIENKLGLAAIENGQHQVGINLLRSAANRRHAPALFNLGLCYENGLGVTVDEKMAMEFYRSAASMEHPGALYNLGIYYGQGRGGLQHDLETAARLLRLAAVQGQQDAIDALKSMDMDIEPPHVEVEPWPRHHPYLHNENHIPSHSSLFVENVNYMLAHTPEATIY</sequence>
<gene>
    <name evidence="3" type="ORF">OBRU01_03778</name>
</gene>
<evidence type="ECO:0000313" key="4">
    <source>
        <dbReference type="Proteomes" id="UP000037510"/>
    </source>
</evidence>
<dbReference type="InterPro" id="IPR006597">
    <property type="entry name" value="Sel1-like"/>
</dbReference>
<dbReference type="Proteomes" id="UP000037510">
    <property type="component" value="Unassembled WGS sequence"/>
</dbReference>
<dbReference type="Pfam" id="PF08238">
    <property type="entry name" value="Sel1"/>
    <property type="match status" value="2"/>
</dbReference>
<feature type="compositionally biased region" description="Polar residues" evidence="1">
    <location>
        <begin position="158"/>
        <end position="179"/>
    </location>
</feature>
<keyword evidence="2" id="KW-1133">Transmembrane helix</keyword>
<dbReference type="SUPFAM" id="SSF81901">
    <property type="entry name" value="HCP-like"/>
    <property type="match status" value="1"/>
</dbReference>
<feature type="transmembrane region" description="Helical" evidence="2">
    <location>
        <begin position="78"/>
        <end position="96"/>
    </location>
</feature>
<evidence type="ECO:0000313" key="3">
    <source>
        <dbReference type="EMBL" id="KOB75333.1"/>
    </source>
</evidence>
<dbReference type="EMBL" id="JTDY01000944">
    <property type="protein sequence ID" value="KOB75333.1"/>
    <property type="molecule type" value="Genomic_DNA"/>
</dbReference>
<dbReference type="Gene3D" id="1.25.40.10">
    <property type="entry name" value="Tetratricopeptide repeat domain"/>
    <property type="match status" value="1"/>
</dbReference>
<dbReference type="OrthoDB" id="2384430at2759"/>
<evidence type="ECO:0000256" key="1">
    <source>
        <dbReference type="SAM" id="MobiDB-lite"/>
    </source>
</evidence>
<dbReference type="STRING" id="104452.A0A0L7LIE9"/>
<evidence type="ECO:0000256" key="2">
    <source>
        <dbReference type="SAM" id="Phobius"/>
    </source>
</evidence>
<comment type="caution">
    <text evidence="3">The sequence shown here is derived from an EMBL/GenBank/DDBJ whole genome shotgun (WGS) entry which is preliminary data.</text>
</comment>
<dbReference type="InterPro" id="IPR052748">
    <property type="entry name" value="ISR_Activator"/>
</dbReference>
<keyword evidence="2" id="KW-0472">Membrane</keyword>